<protein>
    <submittedName>
        <fullName evidence="2">Putative HTH-type transcriptional regulator YusO</fullName>
    </submittedName>
</protein>
<dbReference type="EMBL" id="CYSE01000007">
    <property type="protein sequence ID" value="CUH81239.1"/>
    <property type="molecule type" value="Genomic_DNA"/>
</dbReference>
<dbReference type="GO" id="GO:0006950">
    <property type="term" value="P:response to stress"/>
    <property type="evidence" value="ECO:0007669"/>
    <property type="project" value="TreeGrafter"/>
</dbReference>
<sequence length="144" mass="16109">MPQRPFELAEFLPYRMTVAAERLSAGMARRYRDEFGISVAEWRVLVHVADAGAVSIRDIHSRVHLEKSKASRAATRLEAAGYVTKTVNETDRRLISLTLTDQGQALMQDLTQIARDYQARLDALLAPQLDALNAALDTLETQDL</sequence>
<accession>A0A0P1GHY0</accession>
<evidence type="ECO:0000313" key="2">
    <source>
        <dbReference type="EMBL" id="CUH81239.1"/>
    </source>
</evidence>
<dbReference type="GO" id="GO:0003700">
    <property type="term" value="F:DNA-binding transcription factor activity"/>
    <property type="evidence" value="ECO:0007669"/>
    <property type="project" value="InterPro"/>
</dbReference>
<evidence type="ECO:0000259" key="1">
    <source>
        <dbReference type="PROSITE" id="PS50995"/>
    </source>
</evidence>
<dbReference type="InterPro" id="IPR039422">
    <property type="entry name" value="MarR/SlyA-like"/>
</dbReference>
<dbReference type="PANTHER" id="PTHR33164:SF43">
    <property type="entry name" value="HTH-TYPE TRANSCRIPTIONAL REPRESSOR YETL"/>
    <property type="match status" value="1"/>
</dbReference>
<reference evidence="2 3" key="1">
    <citation type="submission" date="2015-09" db="EMBL/GenBank/DDBJ databases">
        <authorList>
            <consortium name="Swine Surveillance"/>
        </authorList>
    </citation>
    <scope>NUCLEOTIDE SEQUENCE [LARGE SCALE GENOMIC DNA]</scope>
    <source>
        <strain evidence="2 3">CECT 7648</strain>
    </source>
</reference>
<dbReference type="STRING" id="441103.TRN7648_03381"/>
<dbReference type="PROSITE" id="PS50995">
    <property type="entry name" value="HTH_MARR_2"/>
    <property type="match status" value="1"/>
</dbReference>
<dbReference type="Gene3D" id="1.10.10.10">
    <property type="entry name" value="Winged helix-like DNA-binding domain superfamily/Winged helix DNA-binding domain"/>
    <property type="match status" value="1"/>
</dbReference>
<dbReference type="OrthoDB" id="8906692at2"/>
<name>A0A0P1GHY0_9RHOB</name>
<dbReference type="SMART" id="SM00347">
    <property type="entry name" value="HTH_MARR"/>
    <property type="match status" value="1"/>
</dbReference>
<dbReference type="InterPro" id="IPR036390">
    <property type="entry name" value="WH_DNA-bd_sf"/>
</dbReference>
<dbReference type="InterPro" id="IPR036388">
    <property type="entry name" value="WH-like_DNA-bd_sf"/>
</dbReference>
<keyword evidence="3" id="KW-1185">Reference proteome</keyword>
<dbReference type="Proteomes" id="UP000054935">
    <property type="component" value="Unassembled WGS sequence"/>
</dbReference>
<dbReference type="PANTHER" id="PTHR33164">
    <property type="entry name" value="TRANSCRIPTIONAL REGULATOR, MARR FAMILY"/>
    <property type="match status" value="1"/>
</dbReference>
<dbReference type="InterPro" id="IPR000835">
    <property type="entry name" value="HTH_MarR-typ"/>
</dbReference>
<proteinExistence type="predicted"/>
<evidence type="ECO:0000313" key="3">
    <source>
        <dbReference type="Proteomes" id="UP000054935"/>
    </source>
</evidence>
<gene>
    <name evidence="2" type="primary">yusO_2</name>
    <name evidence="2" type="ORF">TRN7648_03381</name>
</gene>
<dbReference type="SUPFAM" id="SSF46785">
    <property type="entry name" value="Winged helix' DNA-binding domain"/>
    <property type="match status" value="1"/>
</dbReference>
<feature type="domain" description="HTH marR-type" evidence="1">
    <location>
        <begin position="9"/>
        <end position="141"/>
    </location>
</feature>
<dbReference type="RefSeq" id="WP_058248815.1">
    <property type="nucleotide sequence ID" value="NZ_CYSE01000007.1"/>
</dbReference>
<dbReference type="AlphaFoldDB" id="A0A0P1GHY0"/>
<dbReference type="Pfam" id="PF12802">
    <property type="entry name" value="MarR_2"/>
    <property type="match status" value="1"/>
</dbReference>
<organism evidence="2 3">
    <name type="scientific">Tropicibacter naphthalenivorans</name>
    <dbReference type="NCBI Taxonomy" id="441103"/>
    <lineage>
        <taxon>Bacteria</taxon>
        <taxon>Pseudomonadati</taxon>
        <taxon>Pseudomonadota</taxon>
        <taxon>Alphaproteobacteria</taxon>
        <taxon>Rhodobacterales</taxon>
        <taxon>Roseobacteraceae</taxon>
        <taxon>Tropicibacter</taxon>
    </lineage>
</organism>